<keyword evidence="4" id="KW-0433">Leucine-rich repeat</keyword>
<feature type="domain" description="Disease resistance R13L4/SHOC-2-like LRR" evidence="13">
    <location>
        <begin position="261"/>
        <end position="511"/>
    </location>
</feature>
<dbReference type="FunFam" id="3.80.10.10:FF:001347">
    <property type="entry name" value="LRR receptor-like serine/threonine-protein kinase GSO2"/>
    <property type="match status" value="1"/>
</dbReference>
<evidence type="ECO:0000256" key="9">
    <source>
        <dbReference type="ARBA" id="ARBA00023136"/>
    </source>
</evidence>
<evidence type="ECO:0000256" key="4">
    <source>
        <dbReference type="ARBA" id="ARBA00022614"/>
    </source>
</evidence>
<keyword evidence="10" id="KW-0675">Receptor</keyword>
<dbReference type="GO" id="GO:0005886">
    <property type="term" value="C:plasma membrane"/>
    <property type="evidence" value="ECO:0007669"/>
    <property type="project" value="UniProtKB-SubCell"/>
</dbReference>
<dbReference type="FunFam" id="3.80.10.10:FF:000041">
    <property type="entry name" value="LRR receptor-like serine/threonine-protein kinase ERECTA"/>
    <property type="match status" value="1"/>
</dbReference>
<dbReference type="Pfam" id="PF00560">
    <property type="entry name" value="LRR_1"/>
    <property type="match status" value="5"/>
</dbReference>
<dbReference type="Gramene" id="KCW62342">
    <property type="protein sequence ID" value="KCW62342"/>
    <property type="gene ID" value="EUGRSUZ_H04984"/>
</dbReference>
<evidence type="ECO:0000259" key="13">
    <source>
        <dbReference type="Pfam" id="PF23598"/>
    </source>
</evidence>
<keyword evidence="11" id="KW-0325">Glycoprotein</keyword>
<dbReference type="PANTHER" id="PTHR48063:SF112">
    <property type="entry name" value="RECEPTOR LIKE PROTEIN 30-LIKE"/>
    <property type="match status" value="1"/>
</dbReference>
<evidence type="ECO:0000256" key="2">
    <source>
        <dbReference type="ARBA" id="ARBA00009592"/>
    </source>
</evidence>
<dbReference type="InterPro" id="IPR032675">
    <property type="entry name" value="LRR_dom_sf"/>
</dbReference>
<dbReference type="OMA" id="WANSSFT"/>
<dbReference type="Gene3D" id="3.80.10.10">
    <property type="entry name" value="Ribonuclease Inhibitor"/>
    <property type="match status" value="4"/>
</dbReference>
<dbReference type="InterPro" id="IPR046956">
    <property type="entry name" value="RLP23-like"/>
</dbReference>
<protein>
    <submittedName>
        <fullName evidence="14">Uncharacterized protein</fullName>
    </submittedName>
</protein>
<dbReference type="Pfam" id="PF08263">
    <property type="entry name" value="LRRNT_2"/>
    <property type="match status" value="1"/>
</dbReference>
<keyword evidence="3" id="KW-1003">Cell membrane</keyword>
<name>A0A059B802_EUCGR</name>
<comment type="subcellular location">
    <subcellularLocation>
        <location evidence="1">Cell membrane</location>
        <topology evidence="1">Single-pass type I membrane protein</topology>
    </subcellularLocation>
</comment>
<evidence type="ECO:0000256" key="1">
    <source>
        <dbReference type="ARBA" id="ARBA00004251"/>
    </source>
</evidence>
<organism evidence="14">
    <name type="scientific">Eucalyptus grandis</name>
    <name type="common">Flooded gum</name>
    <dbReference type="NCBI Taxonomy" id="71139"/>
    <lineage>
        <taxon>Eukaryota</taxon>
        <taxon>Viridiplantae</taxon>
        <taxon>Streptophyta</taxon>
        <taxon>Embryophyta</taxon>
        <taxon>Tracheophyta</taxon>
        <taxon>Spermatophyta</taxon>
        <taxon>Magnoliopsida</taxon>
        <taxon>eudicotyledons</taxon>
        <taxon>Gunneridae</taxon>
        <taxon>Pentapetalae</taxon>
        <taxon>rosids</taxon>
        <taxon>malvids</taxon>
        <taxon>Myrtales</taxon>
        <taxon>Myrtaceae</taxon>
        <taxon>Myrtoideae</taxon>
        <taxon>Eucalypteae</taxon>
        <taxon>Eucalyptus</taxon>
    </lineage>
</organism>
<gene>
    <name evidence="14" type="ORF">EUGRSUZ_H04984</name>
</gene>
<evidence type="ECO:0000313" key="14">
    <source>
        <dbReference type="EMBL" id="KCW62342.1"/>
    </source>
</evidence>
<dbReference type="Pfam" id="PF13855">
    <property type="entry name" value="LRR_8"/>
    <property type="match status" value="1"/>
</dbReference>
<dbReference type="SUPFAM" id="SSF52058">
    <property type="entry name" value="L domain-like"/>
    <property type="match status" value="2"/>
</dbReference>
<evidence type="ECO:0000256" key="5">
    <source>
        <dbReference type="ARBA" id="ARBA00022692"/>
    </source>
</evidence>
<dbReference type="FunFam" id="3.80.10.10:FF:000383">
    <property type="entry name" value="Leucine-rich repeat receptor protein kinase EMS1"/>
    <property type="match status" value="1"/>
</dbReference>
<dbReference type="FunFam" id="3.80.10.10:FF:000213">
    <property type="entry name" value="Tyrosine-sulfated glycopeptide receptor 1"/>
    <property type="match status" value="1"/>
</dbReference>
<evidence type="ECO:0000256" key="8">
    <source>
        <dbReference type="ARBA" id="ARBA00022989"/>
    </source>
</evidence>
<keyword evidence="8" id="KW-1133">Transmembrane helix</keyword>
<keyword evidence="5" id="KW-0812">Transmembrane</keyword>
<sequence length="861" mass="96990">CIVAEREALLKFKQDLIDPYRRLWSWTGKDCCEWEGVECNKKTRHVTKLDLRNPCGGIECSLGGKTHLALNELKHLKYLDLSFNNFSTQKFPESLASLQKLEYLNLSSAGFYGQISNELSNLSSLRYLDVGNLPSIKIENLRWLSTFSNLKYLNMSYVPLLSPKDWSSPINMLSSLEFLILRGCDLEDASGSFFVNFTSLRFLDLSHNSMNSSIPPWFQNLTKLEHLDLSFNHLQGIFPTVILANSRSFRHLDVFNNMLEGELLKNMSIFCPLQVLRLRLNKFSGRISDSEDSALICGQSNLKTIDVSGNNFSGQLPNQFGNFKDLEFLDFSWNLISGSIPAIVGHLSSLRKLCLSSNKLSGYLPESIGQLFNLEEMDIRNNQLEGVVSELHFANLTSLTVLYFYSNELELNISTSWVPSFQLQKIFMPGCKVGPRFPNWLRTQRNISILYMSNASISDEVPHWLPNVLSNIEQLDLSGNMLTGDISRIIGKKIPLLKSVSLSRNNLSGSIPNSLCMSDELDFLDLSKNQLSGRLPQCWRKSQTNLELISLGDNKLNGHVPYSLCHLERLGVLGLHENDLSGVLPKCLLKLDLVVLDLSNNQFSGRIPSFGRHSQSFEIIDLKRNYFTGEIPLQLCHLDNLRYLSLAHNNLSGGIPHCFNNFSLMWANSSFTPYRRFPLGFAIMVDMKGANREFTTSLRYLFSIDLSSNALDGQIPKGLTWLAQLENLNLSRNKLIGEIPANIGNLRKLESLDLSYNKLSGGIPPSISNLDFLGCLDLSFNKLSGRVPSGNHLTTLDDQFFYRGNDGLCGAPFLKVCPGEEHNDKEGRDGNMTPSMKLHIYLSNFGDMRHCNYYGADSFSS</sequence>
<accession>A0A059B802</accession>
<dbReference type="SMART" id="SM00369">
    <property type="entry name" value="LRR_TYP"/>
    <property type="match status" value="10"/>
</dbReference>
<evidence type="ECO:0000256" key="6">
    <source>
        <dbReference type="ARBA" id="ARBA00022729"/>
    </source>
</evidence>
<dbReference type="AlphaFoldDB" id="A0A059B802"/>
<dbReference type="Pfam" id="PF23598">
    <property type="entry name" value="LRR_14"/>
    <property type="match status" value="1"/>
</dbReference>
<evidence type="ECO:0000256" key="11">
    <source>
        <dbReference type="ARBA" id="ARBA00023180"/>
    </source>
</evidence>
<dbReference type="InterPro" id="IPR055414">
    <property type="entry name" value="LRR_R13L4/SHOC2-like"/>
</dbReference>
<evidence type="ECO:0000259" key="12">
    <source>
        <dbReference type="Pfam" id="PF08263"/>
    </source>
</evidence>
<proteinExistence type="inferred from homology"/>
<dbReference type="PANTHER" id="PTHR48063">
    <property type="entry name" value="LRR RECEPTOR-LIKE KINASE"/>
    <property type="match status" value="1"/>
</dbReference>
<feature type="non-terminal residue" evidence="14">
    <location>
        <position position="1"/>
    </location>
</feature>
<dbReference type="SUPFAM" id="SSF52047">
    <property type="entry name" value="RNI-like"/>
    <property type="match status" value="1"/>
</dbReference>
<reference evidence="14" key="1">
    <citation type="submission" date="2013-07" db="EMBL/GenBank/DDBJ databases">
        <title>The genome of Eucalyptus grandis.</title>
        <authorList>
            <person name="Schmutz J."/>
            <person name="Hayes R."/>
            <person name="Myburg A."/>
            <person name="Tuskan G."/>
            <person name="Grattapaglia D."/>
            <person name="Rokhsar D.S."/>
        </authorList>
    </citation>
    <scope>NUCLEOTIDE SEQUENCE</scope>
    <source>
        <tissue evidence="14">Leaf extractions</tissue>
    </source>
</reference>
<keyword evidence="9" id="KW-0472">Membrane</keyword>
<dbReference type="PRINTS" id="PR00019">
    <property type="entry name" value="LEURICHRPT"/>
</dbReference>
<dbReference type="SMART" id="SM00365">
    <property type="entry name" value="LRR_SD22"/>
    <property type="match status" value="9"/>
</dbReference>
<evidence type="ECO:0000256" key="7">
    <source>
        <dbReference type="ARBA" id="ARBA00022737"/>
    </source>
</evidence>
<dbReference type="EMBL" id="KK198760">
    <property type="protein sequence ID" value="KCW62342.1"/>
    <property type="molecule type" value="Genomic_DNA"/>
</dbReference>
<evidence type="ECO:0000256" key="3">
    <source>
        <dbReference type="ARBA" id="ARBA00022475"/>
    </source>
</evidence>
<dbReference type="InParanoid" id="A0A059B802"/>
<dbReference type="InterPro" id="IPR001611">
    <property type="entry name" value="Leu-rich_rpt"/>
</dbReference>
<comment type="similarity">
    <text evidence="2">Belongs to the RLP family.</text>
</comment>
<dbReference type="InterPro" id="IPR013210">
    <property type="entry name" value="LRR_N_plant-typ"/>
</dbReference>
<keyword evidence="7" id="KW-0677">Repeat</keyword>
<feature type="domain" description="Leucine-rich repeat-containing N-terminal plant-type" evidence="12">
    <location>
        <begin position="5"/>
        <end position="40"/>
    </location>
</feature>
<keyword evidence="6" id="KW-0732">Signal</keyword>
<evidence type="ECO:0000256" key="10">
    <source>
        <dbReference type="ARBA" id="ARBA00023170"/>
    </source>
</evidence>
<dbReference type="InterPro" id="IPR003591">
    <property type="entry name" value="Leu-rich_rpt_typical-subtyp"/>
</dbReference>